<protein>
    <recommendedName>
        <fullName evidence="3">DUF4829 domain-containing protein</fullName>
    </recommendedName>
</protein>
<dbReference type="PROSITE" id="PS51257">
    <property type="entry name" value="PROKAR_LIPOPROTEIN"/>
    <property type="match status" value="1"/>
</dbReference>
<accession>A0ABT8VLF7</accession>
<proteinExistence type="predicted"/>
<evidence type="ECO:0008006" key="3">
    <source>
        <dbReference type="Google" id="ProtNLM"/>
    </source>
</evidence>
<dbReference type="RefSeq" id="WP_302881378.1">
    <property type="nucleotide sequence ID" value="NZ_JAUMKJ010000080.1"/>
</dbReference>
<comment type="caution">
    <text evidence="1">The sequence shown here is derived from an EMBL/GenBank/DDBJ whole genome shotgun (WGS) entry which is preliminary data.</text>
</comment>
<organism evidence="1 2">
    <name type="scientific">Paenibacillus ehimensis</name>
    <dbReference type="NCBI Taxonomy" id="79264"/>
    <lineage>
        <taxon>Bacteria</taxon>
        <taxon>Bacillati</taxon>
        <taxon>Bacillota</taxon>
        <taxon>Bacilli</taxon>
        <taxon>Bacillales</taxon>
        <taxon>Paenibacillaceae</taxon>
        <taxon>Paenibacillus</taxon>
    </lineage>
</organism>
<gene>
    <name evidence="1" type="ORF">Q3C12_33000</name>
</gene>
<dbReference type="EMBL" id="JAUMKJ010000080">
    <property type="protein sequence ID" value="MDO3681817.1"/>
    <property type="molecule type" value="Genomic_DNA"/>
</dbReference>
<keyword evidence="1" id="KW-0614">Plasmid</keyword>
<dbReference type="Proteomes" id="UP001168883">
    <property type="component" value="Unassembled WGS sequence"/>
</dbReference>
<keyword evidence="2" id="KW-1185">Reference proteome</keyword>
<dbReference type="InterPro" id="IPR032710">
    <property type="entry name" value="NTF2-like_dom_sf"/>
</dbReference>
<reference evidence="1" key="1">
    <citation type="submission" date="2023-07" db="EMBL/GenBank/DDBJ databases">
        <authorList>
            <person name="Aktuganov G."/>
            <person name="Boyko T."/>
            <person name="Delegan Y."/>
            <person name="Galimzianova N."/>
            <person name="Gilvanova E."/>
            <person name="Korobov V."/>
            <person name="Kuzmina L."/>
            <person name="Melentiev A."/>
            <person name="Milman P."/>
            <person name="Ryabova A."/>
            <person name="Stupak E."/>
            <person name="Yasakov T."/>
            <person name="Zharikova N."/>
            <person name="Zhurenko E."/>
        </authorList>
    </citation>
    <scope>NUCLEOTIDE SEQUENCE</scope>
    <source>
        <strain evidence="1">IB-739</strain>
        <plasmid evidence="1">pLPM_part_1</plasmid>
    </source>
</reference>
<sequence length="162" mass="18575">MRNGFLLIGLIIGMALLLTACGGANSAEPSADVKAADELALQYIQASVDGDDELFRKILSPDEPHYRILEKGKHTFPGRFREIGERYSIYRFEKEPTEQGTLHYVVMYYLPNHNGNAKDFLEMKKEKGEWRIHEIESEEAERRVKNPDVGVYIHKYVKEGES</sequence>
<dbReference type="SUPFAM" id="SSF54427">
    <property type="entry name" value="NTF2-like"/>
    <property type="match status" value="1"/>
</dbReference>
<name>A0ABT8VLF7_9BACL</name>
<evidence type="ECO:0000313" key="2">
    <source>
        <dbReference type="Proteomes" id="UP001168883"/>
    </source>
</evidence>
<geneLocation type="plasmid" evidence="1">
    <name>pLPM_part_1</name>
</geneLocation>
<evidence type="ECO:0000313" key="1">
    <source>
        <dbReference type="EMBL" id="MDO3681817.1"/>
    </source>
</evidence>